<reference evidence="15" key="3">
    <citation type="journal article" date="2020" name="Mitochondrial DNA Part B Resour">
        <title>The complete mitogenome of the large toothed toad, Oreolalax major (Anura: Megophryidae) with phylogenetic analysis.</title>
        <authorList>
            <person name="Huang T."/>
            <person name="Cui L."/>
            <person name="Li D."/>
            <person name="Fan X."/>
            <person name="Yang M."/>
            <person name="Yang D."/>
            <person name="Ni Q."/>
            <person name="Li Y."/>
            <person name="Yao Y."/>
            <person name="Xu H."/>
            <person name="Zeng B."/>
            <person name="Li Y."/>
            <person name="Sun F."/>
            <person name="Zhang M."/>
        </authorList>
    </citation>
    <scope>NUCLEOTIDE SEQUENCE</scope>
</reference>
<dbReference type="InterPro" id="IPR001421">
    <property type="entry name" value="ATP8_metazoa"/>
</dbReference>
<dbReference type="PANTHER" id="PTHR39937">
    <property type="entry name" value="ATP SYNTHASE PROTEIN 8"/>
    <property type="match status" value="1"/>
</dbReference>
<keyword evidence="7 13" id="KW-1133">Transmembrane helix</keyword>
<keyword evidence="6 12" id="KW-0375">Hydrogen ion transport</keyword>
<reference evidence="15" key="2">
    <citation type="submission" date="2019-12" db="EMBL/GenBank/DDBJ databases">
        <authorList>
            <person name="Tao H."/>
            <person name="Mingwang Z."/>
        </authorList>
    </citation>
    <scope>NUCLEOTIDE SEQUENCE</scope>
</reference>
<dbReference type="GO" id="GO:0015986">
    <property type="term" value="P:proton motive force-driven ATP synthesis"/>
    <property type="evidence" value="ECO:0007669"/>
    <property type="project" value="InterPro"/>
</dbReference>
<dbReference type="GO" id="GO:0015078">
    <property type="term" value="F:proton transmembrane transporter activity"/>
    <property type="evidence" value="ECO:0007669"/>
    <property type="project" value="InterPro"/>
</dbReference>
<dbReference type="AlphaFoldDB" id="A0A1P8A9U5"/>
<dbReference type="EMBL" id="KU310894">
    <property type="protein sequence ID" value="AMR74896.1"/>
    <property type="molecule type" value="Genomic_DNA"/>
</dbReference>
<keyword evidence="4 12" id="KW-0138">CF(0)</keyword>
<feature type="transmembrane region" description="Helical" evidence="13">
    <location>
        <begin position="6"/>
        <end position="24"/>
    </location>
</feature>
<organism evidence="14">
    <name type="scientific">Oreolalax major</name>
    <name type="common">common lazy toad</name>
    <dbReference type="NCBI Taxonomy" id="445774"/>
    <lineage>
        <taxon>Eukaryota</taxon>
        <taxon>Metazoa</taxon>
        <taxon>Chordata</taxon>
        <taxon>Craniata</taxon>
        <taxon>Vertebrata</taxon>
        <taxon>Euteleostomi</taxon>
        <taxon>Amphibia</taxon>
        <taxon>Batrachia</taxon>
        <taxon>Anura</taxon>
        <taxon>Pelobatoidea</taxon>
        <taxon>Megophryidae</taxon>
        <taxon>Oreolalax</taxon>
    </lineage>
</organism>
<evidence type="ECO:0000256" key="4">
    <source>
        <dbReference type="ARBA" id="ARBA00022547"/>
    </source>
</evidence>
<keyword evidence="8 12" id="KW-0406">Ion transport</keyword>
<evidence type="ECO:0000256" key="3">
    <source>
        <dbReference type="ARBA" id="ARBA00022448"/>
    </source>
</evidence>
<name>A0A1P8A9U5_9ANUR</name>
<accession>A0A1P8A9U5</accession>
<gene>
    <name evidence="14" type="primary">ATP8</name>
</gene>
<dbReference type="Pfam" id="PF00895">
    <property type="entry name" value="ATP-synt_8"/>
    <property type="match status" value="1"/>
</dbReference>
<proteinExistence type="inferred from homology"/>
<comment type="similarity">
    <text evidence="2 12">Belongs to the ATPase protein 8 family.</text>
</comment>
<evidence type="ECO:0000256" key="5">
    <source>
        <dbReference type="ARBA" id="ARBA00022692"/>
    </source>
</evidence>
<dbReference type="GO" id="GO:0045259">
    <property type="term" value="C:proton-transporting ATP synthase complex"/>
    <property type="evidence" value="ECO:0007669"/>
    <property type="project" value="UniProtKB-KW"/>
</dbReference>
<evidence type="ECO:0000256" key="11">
    <source>
        <dbReference type="ARBA" id="ARBA00023310"/>
    </source>
</evidence>
<dbReference type="PANTHER" id="PTHR39937:SF1">
    <property type="entry name" value="ATP SYNTHASE PROTEIN 8"/>
    <property type="match status" value="1"/>
</dbReference>
<keyword evidence="5 12" id="KW-0812">Transmembrane</keyword>
<evidence type="ECO:0000256" key="7">
    <source>
        <dbReference type="ARBA" id="ARBA00022989"/>
    </source>
</evidence>
<evidence type="ECO:0000256" key="2">
    <source>
        <dbReference type="ARBA" id="ARBA00008892"/>
    </source>
</evidence>
<keyword evidence="9 12" id="KW-0496">Mitochondrion</keyword>
<evidence type="ECO:0000256" key="9">
    <source>
        <dbReference type="ARBA" id="ARBA00023128"/>
    </source>
</evidence>
<protein>
    <recommendedName>
        <fullName evidence="12">ATP synthase complex subunit 8</fullName>
    </recommendedName>
</protein>
<keyword evidence="10 13" id="KW-0472">Membrane</keyword>
<evidence type="ECO:0000256" key="13">
    <source>
        <dbReference type="SAM" id="Phobius"/>
    </source>
</evidence>
<evidence type="ECO:0000256" key="1">
    <source>
        <dbReference type="ARBA" id="ARBA00004304"/>
    </source>
</evidence>
<dbReference type="InterPro" id="IPR050635">
    <property type="entry name" value="ATPase_protein_8"/>
</dbReference>
<sequence length="55" mass="6681">MPQLNPSPWFFILTLSWLVFLFIFTSKIKNIRPLQKPHTTLIFVPTINHWPWSWT</sequence>
<dbReference type="EMBL" id="MN803320">
    <property type="protein sequence ID" value="QKZ95146.1"/>
    <property type="molecule type" value="Genomic_DNA"/>
</dbReference>
<comment type="subcellular location">
    <subcellularLocation>
        <location evidence="1 12">Mitochondrion membrane</location>
        <topology evidence="1 12">Single-pass membrane protein</topology>
    </subcellularLocation>
</comment>
<reference evidence="14" key="1">
    <citation type="submission" date="2015-12" db="EMBL/GenBank/DDBJ databases">
        <title>The near complete mitochondrial genome of Oreolalax major (Anura, Pelobatidae).</title>
        <authorList>
            <person name="Liu Y."/>
            <person name="Zhang M."/>
        </authorList>
    </citation>
    <scope>NUCLEOTIDE SEQUENCE</scope>
</reference>
<evidence type="ECO:0000313" key="15">
    <source>
        <dbReference type="EMBL" id="QKZ95146.1"/>
    </source>
</evidence>
<evidence type="ECO:0000256" key="10">
    <source>
        <dbReference type="ARBA" id="ARBA00023136"/>
    </source>
</evidence>
<evidence type="ECO:0000256" key="12">
    <source>
        <dbReference type="RuleBase" id="RU003661"/>
    </source>
</evidence>
<geneLocation type="mitochondrion" evidence="14"/>
<evidence type="ECO:0000256" key="8">
    <source>
        <dbReference type="ARBA" id="ARBA00023065"/>
    </source>
</evidence>
<keyword evidence="11" id="KW-0066">ATP synthesis</keyword>
<dbReference type="GO" id="GO:0031966">
    <property type="term" value="C:mitochondrial membrane"/>
    <property type="evidence" value="ECO:0007669"/>
    <property type="project" value="UniProtKB-SubCell"/>
</dbReference>
<keyword evidence="3 12" id="KW-0813">Transport</keyword>
<evidence type="ECO:0000256" key="6">
    <source>
        <dbReference type="ARBA" id="ARBA00022781"/>
    </source>
</evidence>
<evidence type="ECO:0000313" key="14">
    <source>
        <dbReference type="EMBL" id="AMR74896.1"/>
    </source>
</evidence>